<evidence type="ECO:0000256" key="4">
    <source>
        <dbReference type="ARBA" id="ARBA00023163"/>
    </source>
</evidence>
<dbReference type="SMART" id="SM00906">
    <property type="entry name" value="Fungal_trans"/>
    <property type="match status" value="1"/>
</dbReference>
<dbReference type="HOGENOM" id="CLU_008471_0_0_1"/>
<feature type="compositionally biased region" description="Low complexity" evidence="6">
    <location>
        <begin position="864"/>
        <end position="877"/>
    </location>
</feature>
<feature type="region of interest" description="Disordered" evidence="6">
    <location>
        <begin position="103"/>
        <end position="167"/>
    </location>
</feature>
<keyword evidence="4" id="KW-0804">Transcription</keyword>
<feature type="non-terminal residue" evidence="8">
    <location>
        <position position="1"/>
    </location>
</feature>
<dbReference type="GO" id="GO:0008270">
    <property type="term" value="F:zinc ion binding"/>
    <property type="evidence" value="ECO:0007669"/>
    <property type="project" value="InterPro"/>
</dbReference>
<organism evidence="8 9">
    <name type="scientific">Metarhizium anisopliae (strain ARSEF 549)</name>
    <dbReference type="NCBI Taxonomy" id="3151832"/>
    <lineage>
        <taxon>Eukaryota</taxon>
        <taxon>Fungi</taxon>
        <taxon>Dikarya</taxon>
        <taxon>Ascomycota</taxon>
        <taxon>Pezizomycotina</taxon>
        <taxon>Sordariomycetes</taxon>
        <taxon>Hypocreomycetidae</taxon>
        <taxon>Hypocreales</taxon>
        <taxon>Clavicipitaceae</taxon>
        <taxon>Metarhizium</taxon>
    </lineage>
</organism>
<dbReference type="OrthoDB" id="5297881at2759"/>
<dbReference type="GO" id="GO:0000981">
    <property type="term" value="F:DNA-binding transcription factor activity, RNA polymerase II-specific"/>
    <property type="evidence" value="ECO:0007669"/>
    <property type="project" value="InterPro"/>
</dbReference>
<dbReference type="InterPro" id="IPR050815">
    <property type="entry name" value="TF_fung"/>
</dbReference>
<reference evidence="8 9" key="1">
    <citation type="journal article" date="2014" name="Proc. Natl. Acad. Sci. U.S.A.">
        <title>Trajectory and genomic determinants of fungal-pathogen speciation and host adaptation.</title>
        <authorList>
            <person name="Hu X."/>
            <person name="Xiao G."/>
            <person name="Zheng P."/>
            <person name="Shang Y."/>
            <person name="Su Y."/>
            <person name="Zhang X."/>
            <person name="Liu X."/>
            <person name="Zhan S."/>
            <person name="St Leger R.J."/>
            <person name="Wang C."/>
        </authorList>
    </citation>
    <scope>NUCLEOTIDE SEQUENCE [LARGE SCALE GENOMIC DNA]</scope>
    <source>
        <strain evidence="8 9">ARSEF 549</strain>
    </source>
</reference>
<evidence type="ECO:0000256" key="3">
    <source>
        <dbReference type="ARBA" id="ARBA00023015"/>
    </source>
</evidence>
<sequence>MNSSSLPLPAANSGAPIAIPRQQVSIQRLPTRRQGNEPRESMNCKSCRKRKVRCSFNTSQFKLDVWIRRIHATDQYAVPKKRGPKTDVLEALLKRVDGLEAKLKEKNSEGDTSKVGESAPVEVEEEEDTDVAEPAPKRLATEASKSSDEDGLKTVTDHEPTARWDINGRCSPNTLSLYPHSDNPASPVETDAYLHTYFARFHGKPYYILDEASVRHRIQSNKLPDSVAFAIWAVASRQVARIRDGDFEIFIADCWCRHTPHPGGTQAALQLSQDYAQRARRCIDTDDLSIDCLQASLLLVLAFMASGHSKKAYMLMSSAIAMAMALELHREIDAHAHVTPVERELRRRLFWTCYLLDRYASCGSRRPSLISDSSVALRLPSWCPSPSSLAVDGEFFQQGSNLQYYQGSGKKSQGSTGLLIDITRILGITNRYLAAGGVKGDSHFPWHSLSTLSKIRQELDFWASGAGPVFSGLQALFHQTEASIVFLSKLIYHLIHCLVYRPFLPVDLAELAGNGQHQSWQIEATNMCFLHANAIGELIDAARHAGTVEWPAIVGYCICTAATVHIHGAHYSNPSAYGGDVNVFSASSNLLSREMKHLSDLNFAWANIRHQSDTLQEIYSAHGELVKAMVASSMRYTPGFHLEEFFERYSNIGGPGGKSYRFDPAHLSMSDIVIDFTADRCSESPVARETERYSHKRKNTLSTKKGNDEGTNAGYDQVAAMSQPTGAGNVPYSIHMTQLPSHVSNGHMQQQVSRPPDAHIKSSGTPFDAAQTIHGYTMPPDNSANNSGQGIVPMSGTRFSPAYGYAMGSNVMNSQNNVNDGNTNFDAMFGALPTNTFSSAAGWQGEDGQQHSKMNIPTSGVAPSPGTKSSSGSTGTGHSEEKDPFLSLLEQLAEDEQRFNGGGADLDFFLTGNNIGA</sequence>
<dbReference type="GO" id="GO:0003677">
    <property type="term" value="F:DNA binding"/>
    <property type="evidence" value="ECO:0007669"/>
    <property type="project" value="InterPro"/>
</dbReference>
<keyword evidence="3" id="KW-0805">Transcription regulation</keyword>
<dbReference type="PANTHER" id="PTHR47338:SF4">
    <property type="entry name" value="ZN(II)2CYS6 TRANSCRIPTION FACTOR (EUROFUNG)"/>
    <property type="match status" value="1"/>
</dbReference>
<dbReference type="Proteomes" id="UP000031186">
    <property type="component" value="Unassembled WGS sequence"/>
</dbReference>
<feature type="compositionally biased region" description="Polar residues" evidence="6">
    <location>
        <begin position="780"/>
        <end position="789"/>
    </location>
</feature>
<feature type="region of interest" description="Disordered" evidence="6">
    <location>
        <begin position="839"/>
        <end position="886"/>
    </location>
</feature>
<comment type="subcellular location">
    <subcellularLocation>
        <location evidence="1">Nucleus</location>
    </subcellularLocation>
</comment>
<protein>
    <submittedName>
        <fullName evidence="8">N-terminal binuclear Zn cluster-containing/DNA binding domain-containing protein</fullName>
    </submittedName>
</protein>
<evidence type="ECO:0000313" key="8">
    <source>
        <dbReference type="EMBL" id="KID61604.1"/>
    </source>
</evidence>
<dbReference type="GO" id="GO:0005634">
    <property type="term" value="C:nucleus"/>
    <property type="evidence" value="ECO:0007669"/>
    <property type="project" value="UniProtKB-SubCell"/>
</dbReference>
<feature type="region of interest" description="Disordered" evidence="6">
    <location>
        <begin position="747"/>
        <end position="790"/>
    </location>
</feature>
<dbReference type="CDD" id="cd12148">
    <property type="entry name" value="fungal_TF_MHR"/>
    <property type="match status" value="1"/>
</dbReference>
<dbReference type="EMBL" id="AZNF01000014">
    <property type="protein sequence ID" value="KID61604.1"/>
    <property type="molecule type" value="Genomic_DNA"/>
</dbReference>
<evidence type="ECO:0000256" key="1">
    <source>
        <dbReference type="ARBA" id="ARBA00004123"/>
    </source>
</evidence>
<name>A0A0B4FZF1_METAF</name>
<keyword evidence="5" id="KW-0539">Nucleus</keyword>
<accession>A0A0B4FZF1</accession>
<evidence type="ECO:0000256" key="2">
    <source>
        <dbReference type="ARBA" id="ARBA00022723"/>
    </source>
</evidence>
<dbReference type="InterPro" id="IPR007219">
    <property type="entry name" value="XnlR_reg_dom"/>
</dbReference>
<proteinExistence type="predicted"/>
<feature type="compositionally biased region" description="Basic and acidic residues" evidence="6">
    <location>
        <begin position="103"/>
        <end position="114"/>
    </location>
</feature>
<dbReference type="Pfam" id="PF04082">
    <property type="entry name" value="Fungal_trans"/>
    <property type="match status" value="1"/>
</dbReference>
<gene>
    <name evidence="8" type="ORF">MAN_08843</name>
</gene>
<evidence type="ECO:0000256" key="5">
    <source>
        <dbReference type="ARBA" id="ARBA00023242"/>
    </source>
</evidence>
<dbReference type="AlphaFoldDB" id="A0A0B4FZF1"/>
<evidence type="ECO:0000259" key="7">
    <source>
        <dbReference type="SMART" id="SM00906"/>
    </source>
</evidence>
<keyword evidence="9" id="KW-1185">Reference proteome</keyword>
<keyword evidence="2" id="KW-0479">Metal-binding</keyword>
<feature type="compositionally biased region" description="Basic and acidic residues" evidence="6">
    <location>
        <begin position="135"/>
        <end position="162"/>
    </location>
</feature>
<dbReference type="GO" id="GO:0006351">
    <property type="term" value="P:DNA-templated transcription"/>
    <property type="evidence" value="ECO:0007669"/>
    <property type="project" value="InterPro"/>
</dbReference>
<dbReference type="VEuPathDB" id="FungiDB:MAN_08843"/>
<feature type="domain" description="Xylanolytic transcriptional activator regulatory" evidence="7">
    <location>
        <begin position="312"/>
        <end position="386"/>
    </location>
</feature>
<feature type="compositionally biased region" description="Acidic residues" evidence="6">
    <location>
        <begin position="122"/>
        <end position="131"/>
    </location>
</feature>
<evidence type="ECO:0000313" key="9">
    <source>
        <dbReference type="Proteomes" id="UP000031186"/>
    </source>
</evidence>
<evidence type="ECO:0000256" key="6">
    <source>
        <dbReference type="SAM" id="MobiDB-lite"/>
    </source>
</evidence>
<comment type="caution">
    <text evidence="8">The sequence shown here is derived from an EMBL/GenBank/DDBJ whole genome shotgun (WGS) entry which is preliminary data.</text>
</comment>
<dbReference type="PANTHER" id="PTHR47338">
    <property type="entry name" value="ZN(II)2CYS6 TRANSCRIPTION FACTOR (EUROFUNG)-RELATED"/>
    <property type="match status" value="1"/>
</dbReference>